<protein>
    <recommendedName>
        <fullName evidence="3">Sarcosine oxidase subunit gamma</fullName>
    </recommendedName>
</protein>
<comment type="caution">
    <text evidence="1">The sequence shown here is derived from an EMBL/GenBank/DDBJ whole genome shotgun (WGS) entry which is preliminary data.</text>
</comment>
<evidence type="ECO:0008006" key="3">
    <source>
        <dbReference type="Google" id="ProtNLM"/>
    </source>
</evidence>
<dbReference type="RefSeq" id="WP_376801033.1">
    <property type="nucleotide sequence ID" value="NZ_DBNB01000039.1"/>
</dbReference>
<dbReference type="Proteomes" id="UP000192872">
    <property type="component" value="Unassembled WGS sequence"/>
</dbReference>
<dbReference type="Gene3D" id="3.30.1360.120">
    <property type="entry name" value="Probable tRNA modification gtpase trme, domain 1"/>
    <property type="match status" value="1"/>
</dbReference>
<sequence>MAEAMLTKRFALAGIMVPGRHGKLIGEAGVTIRVVGDIAVAHVSARKGQNAALLLVLARMVGAPVADQPQRVARDTLSITGISPGQWRLVVRGHNSEATLRAAIAELQESAVVTELGDGLFLADISGPRARAALAKGIAIDLHPGAFKVGAAAQTSASHIGLHLALIDDKPTFEMISAASTAGSLWSWLTSSCGEYGCDISV</sequence>
<organism evidence="1 2">
    <name type="scientific">Candidatus Raskinella chloraquaticus</name>
    <dbReference type="NCBI Taxonomy" id="1951219"/>
    <lineage>
        <taxon>Bacteria</taxon>
        <taxon>Pseudomonadati</taxon>
        <taxon>Pseudomonadota</taxon>
        <taxon>Alphaproteobacteria</taxon>
        <taxon>Hyphomicrobiales</taxon>
        <taxon>Phreatobacteraceae</taxon>
        <taxon>Candidatus Raskinella</taxon>
    </lineage>
</organism>
<gene>
    <name evidence="1" type="ORF">A4S15_06090</name>
</gene>
<dbReference type="AlphaFoldDB" id="A0A1W9I031"/>
<accession>A0A1W9I031</accession>
<dbReference type="STRING" id="1827387.A4S15_06090"/>
<dbReference type="SUPFAM" id="SSF103025">
    <property type="entry name" value="Folate-binding domain"/>
    <property type="match status" value="1"/>
</dbReference>
<dbReference type="Gene3D" id="3.30.70.1520">
    <property type="entry name" value="Heterotetrameric sarcosine oxidase"/>
    <property type="match status" value="1"/>
</dbReference>
<dbReference type="EMBL" id="LWDL01000011">
    <property type="protein sequence ID" value="OQW52960.1"/>
    <property type="molecule type" value="Genomic_DNA"/>
</dbReference>
<name>A0A1W9I031_9HYPH</name>
<dbReference type="InterPro" id="IPR027266">
    <property type="entry name" value="TrmE/GcvT-like"/>
</dbReference>
<proteinExistence type="predicted"/>
<evidence type="ECO:0000313" key="1">
    <source>
        <dbReference type="EMBL" id="OQW52960.1"/>
    </source>
</evidence>
<dbReference type="Pfam" id="PF04268">
    <property type="entry name" value="SoxG"/>
    <property type="match status" value="1"/>
</dbReference>
<evidence type="ECO:0000313" key="2">
    <source>
        <dbReference type="Proteomes" id="UP000192872"/>
    </source>
</evidence>
<dbReference type="InterPro" id="IPR007375">
    <property type="entry name" value="SoxG"/>
</dbReference>
<reference evidence="1 2" key="1">
    <citation type="journal article" date="2017" name="Water Res.">
        <title>Comammox in drinking water systems.</title>
        <authorList>
            <person name="Wang Y."/>
            <person name="Ma L."/>
            <person name="Mao Y."/>
            <person name="Jiang X."/>
            <person name="Xia Y."/>
            <person name="Yu K."/>
            <person name="Li B."/>
            <person name="Zhang T."/>
        </authorList>
    </citation>
    <scope>NUCLEOTIDE SEQUENCE [LARGE SCALE GENOMIC DNA]</scope>
    <source>
        <strain evidence="1">SG_bin8</strain>
    </source>
</reference>